<dbReference type="EMBL" id="KF901008">
    <property type="protein sequence ID" value="AIF14691.1"/>
    <property type="molecule type" value="Genomic_DNA"/>
</dbReference>
<name>A0A075HDT2_9EURY</name>
<feature type="domain" description="Nudix hydrolase" evidence="1">
    <location>
        <begin position="44"/>
        <end position="157"/>
    </location>
</feature>
<protein>
    <recommendedName>
        <fullName evidence="1">Nudix hydrolase domain-containing protein</fullName>
    </recommendedName>
</protein>
<dbReference type="InterPro" id="IPR015797">
    <property type="entry name" value="NUDIX_hydrolase-like_dom_sf"/>
</dbReference>
<sequence>MYIIRYQTKFMSTLNHKAYAVRQEEIDYKTTDLVMMQAQLVNRNPEGNVMVEKVSKDAGTYSAGKYYIPGVAMKFGEHPEEAGHRILTEELEIADREIVLVGTQSHWNDEKNHWYLLYLFETVEPISQEEMDNPCEGIDELLYLDLEDATDENSTQGLRDIREAMKVPGKTYI</sequence>
<evidence type="ECO:0000259" key="1">
    <source>
        <dbReference type="Pfam" id="PF00293"/>
    </source>
</evidence>
<evidence type="ECO:0000313" key="2">
    <source>
        <dbReference type="EMBL" id="AIF14691.1"/>
    </source>
</evidence>
<dbReference type="SUPFAM" id="SSF55811">
    <property type="entry name" value="Nudix"/>
    <property type="match status" value="1"/>
</dbReference>
<organism evidence="2">
    <name type="scientific">uncultured marine group II/III euryarchaeote KM3_67_G08</name>
    <dbReference type="NCBI Taxonomy" id="1456485"/>
    <lineage>
        <taxon>Archaea</taxon>
        <taxon>Methanobacteriati</taxon>
        <taxon>Methanobacteriota</taxon>
        <taxon>environmental samples</taxon>
    </lineage>
</organism>
<dbReference type="Pfam" id="PF00293">
    <property type="entry name" value="NUDIX"/>
    <property type="match status" value="1"/>
</dbReference>
<dbReference type="Gene3D" id="3.90.79.10">
    <property type="entry name" value="Nucleoside Triphosphate Pyrophosphohydrolase"/>
    <property type="match status" value="1"/>
</dbReference>
<reference evidence="2" key="1">
    <citation type="journal article" date="2014" name="Genome Biol. Evol.">
        <title>Pangenome evidence for extensive interdomain horizontal transfer affecting lineage core and shell genes in uncultured planktonic thaumarchaeota and euryarchaeota.</title>
        <authorList>
            <person name="Deschamps P."/>
            <person name="Zivanovic Y."/>
            <person name="Moreira D."/>
            <person name="Rodriguez-Valera F."/>
            <person name="Lopez-Garcia P."/>
        </authorList>
    </citation>
    <scope>NUCLEOTIDE SEQUENCE</scope>
</reference>
<proteinExistence type="predicted"/>
<dbReference type="AlphaFoldDB" id="A0A075HDT2"/>
<accession>A0A075HDT2</accession>
<dbReference type="InterPro" id="IPR000086">
    <property type="entry name" value="NUDIX_hydrolase_dom"/>
</dbReference>